<evidence type="ECO:0000313" key="2">
    <source>
        <dbReference type="EMBL" id="MBB3174985.1"/>
    </source>
</evidence>
<evidence type="ECO:0000313" key="3">
    <source>
        <dbReference type="EMBL" id="NVN28836.1"/>
    </source>
</evidence>
<protein>
    <submittedName>
        <fullName evidence="3">Tail fiber domain-containing protein</fullName>
    </submittedName>
</protein>
<keyword evidence="4" id="KW-1185">Reference proteome</keyword>
<dbReference type="Proteomes" id="UP000565205">
    <property type="component" value="Unassembled WGS sequence"/>
</dbReference>
<accession>A0A850NLR1</accession>
<gene>
    <name evidence="2" type="ORF">FHR90_002832</name>
    <name evidence="3" type="ORF">HUK83_00550</name>
</gene>
<reference evidence="3 5" key="1">
    <citation type="submission" date="2020-06" db="EMBL/GenBank/DDBJ databases">
        <title>Description of novel acetic acid bacteria.</title>
        <authorList>
            <person name="Sombolestani A."/>
        </authorList>
    </citation>
    <scope>NUCLEOTIDE SEQUENCE [LARGE SCALE GENOMIC DNA]</scope>
    <source>
        <strain evidence="3 5">LMG 26838</strain>
    </source>
</reference>
<organism evidence="3 5">
    <name type="scientific">Endobacter medicaginis</name>
    <dbReference type="NCBI Taxonomy" id="1181271"/>
    <lineage>
        <taxon>Bacteria</taxon>
        <taxon>Pseudomonadati</taxon>
        <taxon>Pseudomonadota</taxon>
        <taxon>Alphaproteobacteria</taxon>
        <taxon>Acetobacterales</taxon>
        <taxon>Acetobacteraceae</taxon>
        <taxon>Endobacter</taxon>
    </lineage>
</organism>
<proteinExistence type="predicted"/>
<dbReference type="EMBL" id="JACHXV010000015">
    <property type="protein sequence ID" value="MBB3174985.1"/>
    <property type="molecule type" value="Genomic_DNA"/>
</dbReference>
<feature type="domain" description="Peptidase S74" evidence="1">
    <location>
        <begin position="339"/>
        <end position="439"/>
    </location>
</feature>
<dbReference type="Proteomes" id="UP000557688">
    <property type="component" value="Unassembled WGS sequence"/>
</dbReference>
<dbReference type="PROSITE" id="PS51688">
    <property type="entry name" value="ICA"/>
    <property type="match status" value="1"/>
</dbReference>
<dbReference type="EMBL" id="JABXXQ010000003">
    <property type="protein sequence ID" value="NVN28836.1"/>
    <property type="molecule type" value="Genomic_DNA"/>
</dbReference>
<evidence type="ECO:0000313" key="5">
    <source>
        <dbReference type="Proteomes" id="UP000565205"/>
    </source>
</evidence>
<dbReference type="InterPro" id="IPR030392">
    <property type="entry name" value="S74_ICA"/>
</dbReference>
<dbReference type="RefSeq" id="WP_176621592.1">
    <property type="nucleotide sequence ID" value="NZ_JABXXQ010000003.1"/>
</dbReference>
<comment type="caution">
    <text evidence="3">The sequence shown here is derived from an EMBL/GenBank/DDBJ whole genome shotgun (WGS) entry which is preliminary data.</text>
</comment>
<dbReference type="Pfam" id="PF13884">
    <property type="entry name" value="Peptidase_S74"/>
    <property type="match status" value="1"/>
</dbReference>
<evidence type="ECO:0000313" key="4">
    <source>
        <dbReference type="Proteomes" id="UP000557688"/>
    </source>
</evidence>
<name>A0A850NLR1_9PROT</name>
<reference evidence="2 4" key="2">
    <citation type="submission" date="2020-08" db="EMBL/GenBank/DDBJ databases">
        <title>Genomic Encyclopedia of Type Strains, Phase III (KMG-III): the genomes of soil and plant-associated and newly described type strains.</title>
        <authorList>
            <person name="Whitman W."/>
        </authorList>
    </citation>
    <scope>NUCLEOTIDE SEQUENCE [LARGE SCALE GENOMIC DNA]</scope>
    <source>
        <strain evidence="2 4">CECT 8088</strain>
    </source>
</reference>
<sequence length="450" mass="46150">MDRQIVYVGSVPTDTDQLLQSRNTLVGLGYLAQAVFGNAHAYVDGLACTPGTGLNVLVGPGSLMTPSVVDADYYGTLPPSSDPVVKLAINTTVTTLAVPAAGATWCVAAAFSEQQGGATVLPYFNATNPGQTMFGVDGQGGAQATVLQERVALSMVSGTAAPAGAIALWTITVPAGTTAIDASMIQPAPGAPFLSLKLPAAAPLASPVFTGTPQAPTPPPGDLSGRLATTQFLTGYVNRTGDIMSGSLGVPLVYQMANNLAVQDPVANVITGSIYTPGHLTMFNVGSSVATLGISRQSNGSPIVSFTSSTDEGATVNVGSISLVVTNGIASGVNYNTASDYRLKEDVEPLCGLGARQRLGRLRPVSYVWRGSVGEERTVGFIAHEFGAVYPSALVGEKDAVDERGAVVPQMIDQTRVIPDLVAALGEMSRRLAALEARLGETGRSAGTQP</sequence>
<dbReference type="AlphaFoldDB" id="A0A850NLR1"/>
<evidence type="ECO:0000259" key="1">
    <source>
        <dbReference type="PROSITE" id="PS51688"/>
    </source>
</evidence>